<feature type="region of interest" description="Disordered" evidence="1">
    <location>
        <begin position="27"/>
        <end position="63"/>
    </location>
</feature>
<protein>
    <submittedName>
        <fullName evidence="2">Uncharacterized protein</fullName>
    </submittedName>
</protein>
<accession>A0A067CLG6</accession>
<evidence type="ECO:0000256" key="1">
    <source>
        <dbReference type="SAM" id="MobiDB-lite"/>
    </source>
</evidence>
<proteinExistence type="predicted"/>
<dbReference type="GeneID" id="24126445"/>
<sequence length="133" mass="14812">MAAKCVDCGRRTVKGKRRRLLPNMCERSTRLPQHHKCRSATMTSPPPKLHKRRRRQSATKTQPLQIVAADPQVPETHVADAVPSPLVQVAVDVQVTVDVQVSVDEQDAAVALVQMAYPHHYRLPEARAPTPMV</sequence>
<reference evidence="2 3" key="1">
    <citation type="journal article" date="2013" name="PLoS Genet.">
        <title>Distinctive expansion of potential virulence genes in the genome of the oomycete fish pathogen Saprolegnia parasitica.</title>
        <authorList>
            <person name="Jiang R.H."/>
            <person name="de Bruijn I."/>
            <person name="Haas B.J."/>
            <person name="Belmonte R."/>
            <person name="Lobach L."/>
            <person name="Christie J."/>
            <person name="van den Ackerveken G."/>
            <person name="Bottin A."/>
            <person name="Bulone V."/>
            <person name="Diaz-Moreno S.M."/>
            <person name="Dumas B."/>
            <person name="Fan L."/>
            <person name="Gaulin E."/>
            <person name="Govers F."/>
            <person name="Grenville-Briggs L.J."/>
            <person name="Horner N.R."/>
            <person name="Levin J.Z."/>
            <person name="Mammella M."/>
            <person name="Meijer H.J."/>
            <person name="Morris P."/>
            <person name="Nusbaum C."/>
            <person name="Oome S."/>
            <person name="Phillips A.J."/>
            <person name="van Rooyen D."/>
            <person name="Rzeszutek E."/>
            <person name="Saraiva M."/>
            <person name="Secombes C.J."/>
            <person name="Seidl M.F."/>
            <person name="Snel B."/>
            <person name="Stassen J.H."/>
            <person name="Sykes S."/>
            <person name="Tripathy S."/>
            <person name="van den Berg H."/>
            <person name="Vega-Arreguin J.C."/>
            <person name="Wawra S."/>
            <person name="Young S.K."/>
            <person name="Zeng Q."/>
            <person name="Dieguez-Uribeondo J."/>
            <person name="Russ C."/>
            <person name="Tyler B.M."/>
            <person name="van West P."/>
        </authorList>
    </citation>
    <scope>NUCLEOTIDE SEQUENCE [LARGE SCALE GENOMIC DNA]</scope>
    <source>
        <strain evidence="2 3">CBS 223.65</strain>
    </source>
</reference>
<dbReference type="RefSeq" id="XP_012197952.1">
    <property type="nucleotide sequence ID" value="XM_012342562.1"/>
</dbReference>
<dbReference type="EMBL" id="KK583198">
    <property type="protein sequence ID" value="KDO31353.1"/>
    <property type="molecule type" value="Genomic_DNA"/>
</dbReference>
<dbReference type="Proteomes" id="UP000030745">
    <property type="component" value="Unassembled WGS sequence"/>
</dbReference>
<gene>
    <name evidence="2" type="ORF">SPRG_03970</name>
</gene>
<feature type="compositionally biased region" description="Basic residues" evidence="1">
    <location>
        <begin position="48"/>
        <end position="57"/>
    </location>
</feature>
<dbReference type="AlphaFoldDB" id="A0A067CLG6"/>
<name>A0A067CLG6_SAPPC</name>
<evidence type="ECO:0000313" key="2">
    <source>
        <dbReference type="EMBL" id="KDO31353.1"/>
    </source>
</evidence>
<keyword evidence="3" id="KW-1185">Reference proteome</keyword>
<dbReference type="VEuPathDB" id="FungiDB:SPRG_03970"/>
<dbReference type="KEGG" id="spar:SPRG_03970"/>
<evidence type="ECO:0000313" key="3">
    <source>
        <dbReference type="Proteomes" id="UP000030745"/>
    </source>
</evidence>
<organism evidence="2 3">
    <name type="scientific">Saprolegnia parasitica (strain CBS 223.65)</name>
    <dbReference type="NCBI Taxonomy" id="695850"/>
    <lineage>
        <taxon>Eukaryota</taxon>
        <taxon>Sar</taxon>
        <taxon>Stramenopiles</taxon>
        <taxon>Oomycota</taxon>
        <taxon>Saprolegniomycetes</taxon>
        <taxon>Saprolegniales</taxon>
        <taxon>Saprolegniaceae</taxon>
        <taxon>Saprolegnia</taxon>
    </lineage>
</organism>